<dbReference type="RefSeq" id="WP_151680601.1">
    <property type="nucleotide sequence ID" value="NZ_BKZQ01000018.1"/>
</dbReference>
<keyword evidence="2" id="KW-1185">Reference proteome</keyword>
<dbReference type="Proteomes" id="UP000391919">
    <property type="component" value="Unassembled WGS sequence"/>
</dbReference>
<evidence type="ECO:0000313" key="2">
    <source>
        <dbReference type="Proteomes" id="UP000391919"/>
    </source>
</evidence>
<organism evidence="1 2">
    <name type="scientific">Weizmannia acidilactici</name>
    <dbReference type="NCBI Taxonomy" id="2607726"/>
    <lineage>
        <taxon>Bacteria</taxon>
        <taxon>Bacillati</taxon>
        <taxon>Bacillota</taxon>
        <taxon>Bacilli</taxon>
        <taxon>Bacillales</taxon>
        <taxon>Bacillaceae</taxon>
        <taxon>Heyndrickxia</taxon>
    </lineage>
</organism>
<evidence type="ECO:0000313" key="1">
    <source>
        <dbReference type="EMBL" id="GER70345.1"/>
    </source>
</evidence>
<name>A0A5J4JI33_9BACI</name>
<proteinExistence type="predicted"/>
<dbReference type="AlphaFoldDB" id="A0A5J4JI33"/>
<sequence>MNEQNDKKRKRGANKARRFFLPLTWEATSAEKQFLSAKIFQKSAARRKKSVENNSKSAERVTTAAATSKDLFLENSRSKHEFRSKIKKNKLSFE</sequence>
<gene>
    <name evidence="1" type="ORF">BpJC7_16480</name>
</gene>
<accession>A0A5J4JI33</accession>
<reference evidence="1 2" key="1">
    <citation type="submission" date="2019-09" db="EMBL/GenBank/DDBJ databases">
        <title>Draft genome sequence of Bacillus sp. JC-7.</title>
        <authorList>
            <person name="Tanaka N."/>
            <person name="Shiwa Y."/>
            <person name="Fujita N."/>
            <person name="Tanasupawat S."/>
        </authorList>
    </citation>
    <scope>NUCLEOTIDE SEQUENCE [LARGE SCALE GENOMIC DNA]</scope>
    <source>
        <strain evidence="1 2">JC-7</strain>
    </source>
</reference>
<comment type="caution">
    <text evidence="1">The sequence shown here is derived from an EMBL/GenBank/DDBJ whole genome shotgun (WGS) entry which is preliminary data.</text>
</comment>
<protein>
    <submittedName>
        <fullName evidence="1">Uncharacterized protein</fullName>
    </submittedName>
</protein>
<dbReference type="EMBL" id="BKZQ01000018">
    <property type="protein sequence ID" value="GER70345.1"/>
    <property type="molecule type" value="Genomic_DNA"/>
</dbReference>